<dbReference type="PANTHER" id="PTHR30246:SF1">
    <property type="entry name" value="2-DEHYDRO-3-DEOXY-6-PHOSPHOGALACTONATE ALDOLASE-RELATED"/>
    <property type="match status" value="1"/>
</dbReference>
<protein>
    <submittedName>
        <fullName evidence="7">2-dehydro-3-deoxyphosphogluconate aldolase/(4S)-4-hydroxy-2-oxoglutarate aldolase</fullName>
    </submittedName>
</protein>
<reference evidence="7 8" key="1">
    <citation type="submission" date="2017-11" db="EMBL/GenBank/DDBJ databases">
        <title>Genomic Encyclopedia of Archaeal and Bacterial Type Strains, Phase II (KMG-II): From Individual Species to Whole Genera.</title>
        <authorList>
            <person name="Goeker M."/>
        </authorList>
    </citation>
    <scope>NUCLEOTIDE SEQUENCE [LARGE SCALE GENOMIC DNA]</scope>
    <source>
        <strain evidence="7 8">DSM 27763</strain>
    </source>
</reference>
<proteinExistence type="inferred from homology"/>
<dbReference type="Proteomes" id="UP000230842">
    <property type="component" value="Unassembled WGS sequence"/>
</dbReference>
<keyword evidence="5" id="KW-0119">Carbohydrate metabolism</keyword>
<dbReference type="OrthoDB" id="9805177at2"/>
<organism evidence="7 8">
    <name type="scientific">Mumia flava</name>
    <dbReference type="NCBI Taxonomy" id="1348852"/>
    <lineage>
        <taxon>Bacteria</taxon>
        <taxon>Bacillati</taxon>
        <taxon>Actinomycetota</taxon>
        <taxon>Actinomycetes</taxon>
        <taxon>Propionibacteriales</taxon>
        <taxon>Nocardioidaceae</taxon>
        <taxon>Mumia</taxon>
    </lineage>
</organism>
<comment type="subunit">
    <text evidence="3">Homotrimer.</text>
</comment>
<accession>A0A2M9BJJ1</accession>
<keyword evidence="8" id="KW-1185">Reference proteome</keyword>
<dbReference type="Pfam" id="PF01081">
    <property type="entry name" value="Aldolase"/>
    <property type="match status" value="1"/>
</dbReference>
<dbReference type="InterPro" id="IPR013785">
    <property type="entry name" value="Aldolase_TIM"/>
</dbReference>
<name>A0A2M9BJJ1_9ACTN</name>
<dbReference type="RefSeq" id="WP_100414859.1">
    <property type="nucleotide sequence ID" value="NZ_PGEZ01000001.1"/>
</dbReference>
<keyword evidence="4" id="KW-0456">Lyase</keyword>
<dbReference type="InterPro" id="IPR000887">
    <property type="entry name" value="Aldlse_KDPG_KHG"/>
</dbReference>
<comment type="caution">
    <text evidence="7">The sequence shown here is derived from an EMBL/GenBank/DDBJ whole genome shotgun (WGS) entry which is preliminary data.</text>
</comment>
<evidence type="ECO:0000313" key="8">
    <source>
        <dbReference type="Proteomes" id="UP000230842"/>
    </source>
</evidence>
<dbReference type="CDD" id="cd00452">
    <property type="entry name" value="KDPG_aldolase"/>
    <property type="match status" value="1"/>
</dbReference>
<evidence type="ECO:0000256" key="2">
    <source>
        <dbReference type="ARBA" id="ARBA00006906"/>
    </source>
</evidence>
<evidence type="ECO:0000256" key="6">
    <source>
        <dbReference type="SAM" id="MobiDB-lite"/>
    </source>
</evidence>
<dbReference type="NCBIfam" id="TIGR01182">
    <property type="entry name" value="eda"/>
    <property type="match status" value="1"/>
</dbReference>
<dbReference type="SUPFAM" id="SSF51569">
    <property type="entry name" value="Aldolase"/>
    <property type="match status" value="1"/>
</dbReference>
<sequence>MTSVFDAASVLDAITARFVVAVLRGPDVERTRLAVAALASAGVGAVEIAYTTPGATELIARLREEHPDVRVGAGTLRSTAQVKDAAAAGAEFLVSPGFDPEVAGRMADTGRLCAVGALTPTEVMKVAEYSTIPVIKLFPGSLGGPSYLKALRGPFPELQFMPTGGVTPVSLHRWVHAGAVAVGAGGELCPSVAVAAGDSAQIRTRASRFLAAARAAREDSTTTTDRGQETEDRSNDA</sequence>
<dbReference type="PANTHER" id="PTHR30246">
    <property type="entry name" value="2-KETO-3-DEOXY-6-PHOSPHOGLUCONATE ALDOLASE"/>
    <property type="match status" value="1"/>
</dbReference>
<dbReference type="EMBL" id="PGEZ01000001">
    <property type="protein sequence ID" value="PJJ58117.1"/>
    <property type="molecule type" value="Genomic_DNA"/>
</dbReference>
<comment type="similarity">
    <text evidence="2">Belongs to the KHG/KDPG aldolase family.</text>
</comment>
<evidence type="ECO:0000256" key="4">
    <source>
        <dbReference type="ARBA" id="ARBA00023239"/>
    </source>
</evidence>
<dbReference type="AlphaFoldDB" id="A0A2M9BJJ1"/>
<evidence type="ECO:0000256" key="5">
    <source>
        <dbReference type="ARBA" id="ARBA00023277"/>
    </source>
</evidence>
<evidence type="ECO:0000256" key="1">
    <source>
        <dbReference type="ARBA" id="ARBA00004761"/>
    </source>
</evidence>
<feature type="compositionally biased region" description="Basic and acidic residues" evidence="6">
    <location>
        <begin position="215"/>
        <end position="237"/>
    </location>
</feature>
<comment type="pathway">
    <text evidence="1">Carbohydrate acid metabolism.</text>
</comment>
<dbReference type="Gene3D" id="3.20.20.70">
    <property type="entry name" value="Aldolase class I"/>
    <property type="match status" value="1"/>
</dbReference>
<dbReference type="GO" id="GO:0016829">
    <property type="term" value="F:lyase activity"/>
    <property type="evidence" value="ECO:0007669"/>
    <property type="project" value="UniProtKB-KW"/>
</dbReference>
<gene>
    <name evidence="7" type="ORF">CLV56_2362</name>
</gene>
<evidence type="ECO:0000256" key="3">
    <source>
        <dbReference type="ARBA" id="ARBA00011233"/>
    </source>
</evidence>
<evidence type="ECO:0000313" key="7">
    <source>
        <dbReference type="EMBL" id="PJJ58117.1"/>
    </source>
</evidence>
<feature type="region of interest" description="Disordered" evidence="6">
    <location>
        <begin position="213"/>
        <end position="237"/>
    </location>
</feature>